<dbReference type="Proteomes" id="UP001219956">
    <property type="component" value="Unassembled WGS sequence"/>
</dbReference>
<evidence type="ECO:0000313" key="3">
    <source>
        <dbReference type="Proteomes" id="UP001219956"/>
    </source>
</evidence>
<sequence length="59" mass="6266">MEIGSSTSTNVKQAAETFVLKKAMEVSSDTMQTLMASVEQSAPKTNNPPHLGQTVDVKA</sequence>
<dbReference type="EMBL" id="JAQQLF010000006">
    <property type="protein sequence ID" value="MDC7716803.1"/>
    <property type="molecule type" value="Genomic_DNA"/>
</dbReference>
<dbReference type="Pfam" id="PF14070">
    <property type="entry name" value="YjfB_motility"/>
    <property type="match status" value="1"/>
</dbReference>
<feature type="region of interest" description="Disordered" evidence="1">
    <location>
        <begin position="36"/>
        <end position="59"/>
    </location>
</feature>
<accession>A0ABT5IWA3</accession>
<proteinExistence type="predicted"/>
<comment type="caution">
    <text evidence="2">The sequence shown here is derived from an EMBL/GenBank/DDBJ whole genome shotgun (WGS) entry which is preliminary data.</text>
</comment>
<gene>
    <name evidence="2" type="ORF">PQU95_06180</name>
</gene>
<evidence type="ECO:0000256" key="1">
    <source>
        <dbReference type="SAM" id="MobiDB-lite"/>
    </source>
</evidence>
<keyword evidence="3" id="KW-1185">Reference proteome</keyword>
<reference evidence="2 3" key="1">
    <citation type="submission" date="2023-01" db="EMBL/GenBank/DDBJ databases">
        <title>Novel species of the genus Vogesella isolated from rivers.</title>
        <authorList>
            <person name="Lu H."/>
        </authorList>
    </citation>
    <scope>NUCLEOTIDE SEQUENCE [LARGE SCALE GENOMIC DNA]</scope>
    <source>
        <strain evidence="2 3">DC21W</strain>
    </source>
</reference>
<evidence type="ECO:0000313" key="2">
    <source>
        <dbReference type="EMBL" id="MDC7716803.1"/>
    </source>
</evidence>
<feature type="compositionally biased region" description="Polar residues" evidence="1">
    <location>
        <begin position="36"/>
        <end position="48"/>
    </location>
</feature>
<protein>
    <submittedName>
        <fullName evidence="2">YjfB family protein</fullName>
    </submittedName>
</protein>
<dbReference type="RefSeq" id="WP_017508362.1">
    <property type="nucleotide sequence ID" value="NZ_JAQQLF010000006.1"/>
</dbReference>
<organism evidence="2 3">
    <name type="scientific">Vogesella aquatica</name>
    <dbReference type="NCBI Taxonomy" id="2984206"/>
    <lineage>
        <taxon>Bacteria</taxon>
        <taxon>Pseudomonadati</taxon>
        <taxon>Pseudomonadota</taxon>
        <taxon>Betaproteobacteria</taxon>
        <taxon>Neisseriales</taxon>
        <taxon>Chromobacteriaceae</taxon>
        <taxon>Vogesella</taxon>
    </lineage>
</organism>
<name>A0ABT5IWA3_9NEIS</name>
<dbReference type="InterPro" id="IPR025906">
    <property type="entry name" value="YjfB_motility"/>
</dbReference>